<dbReference type="SUPFAM" id="SSF54593">
    <property type="entry name" value="Glyoxalase/Bleomycin resistance protein/Dihydroxybiphenyl dioxygenase"/>
    <property type="match status" value="1"/>
</dbReference>
<protein>
    <submittedName>
        <fullName evidence="2">Glyoxalase</fullName>
    </submittedName>
</protein>
<feature type="domain" description="VOC" evidence="1">
    <location>
        <begin position="5"/>
        <end position="125"/>
    </location>
</feature>
<name>A0A142VZ11_9SPHN</name>
<sequence length="131" mass="14638">MTHPFIEHVNLTVSDPERSAALMARIFGWHERWRGPARDGGMSIHVGSDEAYVAFYTGPDGLHANAHFAKGEPLNHVGIQVDDLDAIEAKVVDAGLRPFNHGVYEPGRRFYFFDLDGIEYEVVSYAARPAR</sequence>
<reference evidence="2 3" key="2">
    <citation type="journal article" date="2016" name="Genome Announc.">
        <title>Complete Genome Sequence of Sphingopyxis terrae Strain 203-1 (NBRC 111660), a Polyethylene Glycol Degrader.</title>
        <authorList>
            <person name="Ohtsubo Y."/>
            <person name="Nonoyama S."/>
            <person name="Nagata Y."/>
            <person name="Numata M."/>
            <person name="Tsuchikane K."/>
            <person name="Hosoyama A."/>
            <person name="Yamazoe A."/>
            <person name="Tsuda M."/>
            <person name="Fujita N."/>
            <person name="Kawai F."/>
        </authorList>
    </citation>
    <scope>NUCLEOTIDE SEQUENCE [LARGE SCALE GENOMIC DNA]</scope>
    <source>
        <strain evidence="2 3">203-1</strain>
    </source>
</reference>
<dbReference type="STRING" id="1219058.AOA14_10065"/>
<reference evidence="3" key="1">
    <citation type="submission" date="2015-11" db="EMBL/GenBank/DDBJ databases">
        <title>Complete genome sequence of a polyethylene glycol-degrading strain Sphingopyxis terrae strain 203-1 (NBRC 15098).</title>
        <authorList>
            <person name="Yoshiyuki O."/>
            <person name="Shouta N."/>
            <person name="Nagata Y."/>
            <person name="Numata M."/>
            <person name="Tsuchikane K."/>
            <person name="Hosoyama A."/>
            <person name="Yamazoe A."/>
            <person name="Tsuda M."/>
            <person name="Fujita N."/>
            <person name="Kawai F."/>
        </authorList>
    </citation>
    <scope>NUCLEOTIDE SEQUENCE [LARGE SCALE GENOMIC DNA]</scope>
    <source>
        <strain evidence="3">203-1</strain>
    </source>
</reference>
<dbReference type="EMBL" id="CP013342">
    <property type="protein sequence ID" value="AMU94949.1"/>
    <property type="molecule type" value="Genomic_DNA"/>
</dbReference>
<gene>
    <name evidence="2" type="ORF">AOA14_10065</name>
</gene>
<organism evidence="2 3">
    <name type="scientific">Sphingopyxis terrae subsp. terrae NBRC 15098</name>
    <dbReference type="NCBI Taxonomy" id="1219058"/>
    <lineage>
        <taxon>Bacteria</taxon>
        <taxon>Pseudomonadati</taxon>
        <taxon>Pseudomonadota</taxon>
        <taxon>Alphaproteobacteria</taxon>
        <taxon>Sphingomonadales</taxon>
        <taxon>Sphingomonadaceae</taxon>
        <taxon>Sphingopyxis</taxon>
    </lineage>
</organism>
<dbReference type="KEGG" id="ster:AOA14_10065"/>
<dbReference type="Gene3D" id="3.10.180.10">
    <property type="entry name" value="2,3-Dihydroxybiphenyl 1,2-Dioxygenase, domain 1"/>
    <property type="match status" value="1"/>
</dbReference>
<dbReference type="RefSeq" id="WP_062901690.1">
    <property type="nucleotide sequence ID" value="NZ_CP013342.1"/>
</dbReference>
<evidence type="ECO:0000313" key="2">
    <source>
        <dbReference type="EMBL" id="AMU94949.1"/>
    </source>
</evidence>
<dbReference type="InterPro" id="IPR037523">
    <property type="entry name" value="VOC_core"/>
</dbReference>
<dbReference type="AlphaFoldDB" id="A0A142VZ11"/>
<evidence type="ECO:0000259" key="1">
    <source>
        <dbReference type="PROSITE" id="PS51819"/>
    </source>
</evidence>
<dbReference type="Proteomes" id="UP000076234">
    <property type="component" value="Chromosome"/>
</dbReference>
<proteinExistence type="predicted"/>
<accession>A0A142VZ11</accession>
<dbReference type="CDD" id="cd06587">
    <property type="entry name" value="VOC"/>
    <property type="match status" value="1"/>
</dbReference>
<evidence type="ECO:0000313" key="3">
    <source>
        <dbReference type="Proteomes" id="UP000076234"/>
    </source>
</evidence>
<dbReference type="InterPro" id="IPR004360">
    <property type="entry name" value="Glyas_Fos-R_dOase_dom"/>
</dbReference>
<dbReference type="InterPro" id="IPR029068">
    <property type="entry name" value="Glyas_Bleomycin-R_OHBP_Dase"/>
</dbReference>
<dbReference type="Pfam" id="PF00903">
    <property type="entry name" value="Glyoxalase"/>
    <property type="match status" value="1"/>
</dbReference>
<dbReference type="PROSITE" id="PS51819">
    <property type="entry name" value="VOC"/>
    <property type="match status" value="1"/>
</dbReference>